<feature type="domain" description="DUF2231" evidence="2">
    <location>
        <begin position="14"/>
        <end position="148"/>
    </location>
</feature>
<evidence type="ECO:0000256" key="1">
    <source>
        <dbReference type="SAM" id="Phobius"/>
    </source>
</evidence>
<protein>
    <recommendedName>
        <fullName evidence="2">DUF2231 domain-containing protein</fullName>
    </recommendedName>
</protein>
<feature type="transmembrane region" description="Helical" evidence="1">
    <location>
        <begin position="21"/>
        <end position="41"/>
    </location>
</feature>
<reference evidence="3" key="1">
    <citation type="submission" date="2020-02" db="EMBL/GenBank/DDBJ databases">
        <authorList>
            <person name="Meier V. D."/>
        </authorList>
    </citation>
    <scope>NUCLEOTIDE SEQUENCE</scope>
    <source>
        <strain evidence="3">AVDCRST_MAG62</strain>
    </source>
</reference>
<dbReference type="AlphaFoldDB" id="A0A6J4TPW1"/>
<name>A0A6J4TPW1_9SPHN</name>
<keyword evidence="1" id="KW-0812">Transmembrane</keyword>
<accession>A0A6J4TPW1</accession>
<keyword evidence="1" id="KW-0472">Membrane</keyword>
<sequence length="184" mass="19247">MYGNNPKSTAQIAGHPLHPMLIPLPIASFLGAFATDLVFKATDDPAWARASKWLIGAGLVTATAAAATGMTDYLGDERIKKIGAANRHMIANIAVVAIESVNLGLRFTRETEDMPEAGPWLSGAAGALLAYSGWLGGELTYRHRVGVQETVDDFSGYDDGQAEGGLGIPRGPALKEKVAEAVGA</sequence>
<evidence type="ECO:0000259" key="2">
    <source>
        <dbReference type="Pfam" id="PF09990"/>
    </source>
</evidence>
<dbReference type="InterPro" id="IPR019251">
    <property type="entry name" value="DUF2231_TM"/>
</dbReference>
<feature type="transmembrane region" description="Helical" evidence="1">
    <location>
        <begin position="53"/>
        <end position="75"/>
    </location>
</feature>
<organism evidence="3">
    <name type="scientific">uncultured Sphingomonas sp</name>
    <dbReference type="NCBI Taxonomy" id="158754"/>
    <lineage>
        <taxon>Bacteria</taxon>
        <taxon>Pseudomonadati</taxon>
        <taxon>Pseudomonadota</taxon>
        <taxon>Alphaproteobacteria</taxon>
        <taxon>Sphingomonadales</taxon>
        <taxon>Sphingomonadaceae</taxon>
        <taxon>Sphingomonas</taxon>
        <taxon>environmental samples</taxon>
    </lineage>
</organism>
<gene>
    <name evidence="3" type="ORF">AVDCRST_MAG62-1705</name>
</gene>
<dbReference type="EMBL" id="CADCWB010000209">
    <property type="protein sequence ID" value="CAA9529098.1"/>
    <property type="molecule type" value="Genomic_DNA"/>
</dbReference>
<dbReference type="Pfam" id="PF09990">
    <property type="entry name" value="DUF2231"/>
    <property type="match status" value="1"/>
</dbReference>
<keyword evidence="1" id="KW-1133">Transmembrane helix</keyword>
<evidence type="ECO:0000313" key="3">
    <source>
        <dbReference type="EMBL" id="CAA9529098.1"/>
    </source>
</evidence>
<proteinExistence type="predicted"/>